<evidence type="ECO:0000256" key="2">
    <source>
        <dbReference type="ARBA" id="ARBA00009637"/>
    </source>
</evidence>
<dbReference type="InterPro" id="IPR014710">
    <property type="entry name" value="RmlC-like_jellyroll"/>
</dbReference>
<keyword evidence="5 8" id="KW-0456">Lyase</keyword>
<evidence type="ECO:0000313" key="9">
    <source>
        <dbReference type="EMBL" id="GGK35785.1"/>
    </source>
</evidence>
<comment type="similarity">
    <text evidence="2 8">Belongs to the ectoine synthase family.</text>
</comment>
<evidence type="ECO:0000313" key="10">
    <source>
        <dbReference type="Proteomes" id="UP000612956"/>
    </source>
</evidence>
<evidence type="ECO:0000256" key="5">
    <source>
        <dbReference type="ARBA" id="ARBA00023239"/>
    </source>
</evidence>
<dbReference type="GO" id="GO:0019491">
    <property type="term" value="P:ectoine biosynthetic process"/>
    <property type="evidence" value="ECO:0007669"/>
    <property type="project" value="UniProtKB-UniRule"/>
</dbReference>
<dbReference type="Pfam" id="PF06339">
    <property type="entry name" value="Ectoine_synth"/>
    <property type="match status" value="1"/>
</dbReference>
<evidence type="ECO:0000256" key="8">
    <source>
        <dbReference type="HAMAP-Rule" id="MF_01255"/>
    </source>
</evidence>
<dbReference type="PANTHER" id="PTHR39289">
    <property type="match status" value="1"/>
</dbReference>
<evidence type="ECO:0000256" key="3">
    <source>
        <dbReference type="ARBA" id="ARBA00013192"/>
    </source>
</evidence>
<dbReference type="EMBL" id="BMMW01000001">
    <property type="protein sequence ID" value="GGK35785.1"/>
    <property type="molecule type" value="Genomic_DNA"/>
</dbReference>
<evidence type="ECO:0000256" key="4">
    <source>
        <dbReference type="ARBA" id="ARBA00019707"/>
    </source>
</evidence>
<comment type="catalytic activity">
    <reaction evidence="7 8">
        <text>(2S)-4-acetamido-2-aminobutanoate = L-ectoine + H2O</text>
        <dbReference type="Rhea" id="RHEA:17281"/>
        <dbReference type="ChEBI" id="CHEBI:15377"/>
        <dbReference type="ChEBI" id="CHEBI:58515"/>
        <dbReference type="ChEBI" id="CHEBI:58929"/>
        <dbReference type="EC" id="4.2.1.108"/>
    </reaction>
</comment>
<comment type="pathway">
    <text evidence="1 8">Amine and polyamine biosynthesis; ectoine biosynthesis; L-ectoine from L-aspartate 4-semialdehyde: step 3/3.</text>
</comment>
<dbReference type="Proteomes" id="UP000612956">
    <property type="component" value="Unassembled WGS sequence"/>
</dbReference>
<proteinExistence type="inferred from homology"/>
<accession>A0A917Q8U4</accession>
<gene>
    <name evidence="8 9" type="primary">ectC</name>
    <name evidence="9" type="ORF">GCM10011591_04320</name>
</gene>
<dbReference type="PANTHER" id="PTHR39289:SF1">
    <property type="entry name" value="L-ECTOINE SYNTHASE"/>
    <property type="match status" value="1"/>
</dbReference>
<name>A0A917Q8U4_9NOCA</name>
<evidence type="ECO:0000256" key="6">
    <source>
        <dbReference type="ARBA" id="ARBA00033271"/>
    </source>
</evidence>
<dbReference type="InterPro" id="IPR010462">
    <property type="entry name" value="Ectoine_synth"/>
</dbReference>
<dbReference type="AlphaFoldDB" id="A0A917Q8U4"/>
<dbReference type="EC" id="4.2.1.108" evidence="3 8"/>
<keyword evidence="10" id="KW-1185">Reference proteome</keyword>
<dbReference type="Gene3D" id="2.60.120.10">
    <property type="entry name" value="Jelly Rolls"/>
    <property type="match status" value="1"/>
</dbReference>
<dbReference type="CDD" id="cd06978">
    <property type="entry name" value="cupin_EctC"/>
    <property type="match status" value="1"/>
</dbReference>
<evidence type="ECO:0000256" key="1">
    <source>
        <dbReference type="ARBA" id="ARBA00005181"/>
    </source>
</evidence>
<sequence length="133" mass="14828">MIVRTTDEISGTDRDVADAGWRSKRIILASDRVGFSFHETTIAANTVHEFHYANHVEAVWLVEGEGSLDDLDNGVSYPLGPGSMYLLDGHERHRVTARTQLRMLCVFNPPVTGREVHDEHGVYPLILESAELA</sequence>
<reference evidence="9" key="2">
    <citation type="submission" date="2020-09" db="EMBL/GenBank/DDBJ databases">
        <authorList>
            <person name="Sun Q."/>
            <person name="Zhou Y."/>
        </authorList>
    </citation>
    <scope>NUCLEOTIDE SEQUENCE</scope>
    <source>
        <strain evidence="9">CGMCC 4.7278</strain>
    </source>
</reference>
<dbReference type="HAMAP" id="MF_01255">
    <property type="entry name" value="Ectoine_synth"/>
    <property type="match status" value="1"/>
</dbReference>
<dbReference type="NCBIfam" id="NF009806">
    <property type="entry name" value="PRK13290.1"/>
    <property type="match status" value="1"/>
</dbReference>
<dbReference type="SUPFAM" id="SSF51182">
    <property type="entry name" value="RmlC-like cupins"/>
    <property type="match status" value="1"/>
</dbReference>
<dbReference type="RefSeq" id="WP_188826997.1">
    <property type="nucleotide sequence ID" value="NZ_BMMW01000001.1"/>
</dbReference>
<reference evidence="9" key="1">
    <citation type="journal article" date="2014" name="Int. J. Syst. Evol. Microbiol.">
        <title>Complete genome sequence of Corynebacterium casei LMG S-19264T (=DSM 44701T), isolated from a smear-ripened cheese.</title>
        <authorList>
            <consortium name="US DOE Joint Genome Institute (JGI-PGF)"/>
            <person name="Walter F."/>
            <person name="Albersmeier A."/>
            <person name="Kalinowski J."/>
            <person name="Ruckert C."/>
        </authorList>
    </citation>
    <scope>NUCLEOTIDE SEQUENCE</scope>
    <source>
        <strain evidence="9">CGMCC 4.7278</strain>
    </source>
</reference>
<evidence type="ECO:0000256" key="7">
    <source>
        <dbReference type="ARBA" id="ARBA00048714"/>
    </source>
</evidence>
<dbReference type="GO" id="GO:0033990">
    <property type="term" value="F:ectoine synthase activity"/>
    <property type="evidence" value="ECO:0007669"/>
    <property type="project" value="UniProtKB-EC"/>
</dbReference>
<comment type="function">
    <text evidence="8">Catalyzes the circularization of gamma-N-acetyl-alpha,gamma-diaminobutyric acid (ADABA) to ectoine (1,4,5,6-tetrahydro-2-methyl-4-pyrimidine carboxylic acid), which is an excellent osmoprotectant.</text>
</comment>
<comment type="caution">
    <text evidence="9">The sequence shown here is derived from an EMBL/GenBank/DDBJ whole genome shotgun (WGS) entry which is preliminary data.</text>
</comment>
<organism evidence="9 10">
    <name type="scientific">Nocardia camponoti</name>
    <dbReference type="NCBI Taxonomy" id="1616106"/>
    <lineage>
        <taxon>Bacteria</taxon>
        <taxon>Bacillati</taxon>
        <taxon>Actinomycetota</taxon>
        <taxon>Actinomycetes</taxon>
        <taxon>Mycobacteriales</taxon>
        <taxon>Nocardiaceae</taxon>
        <taxon>Nocardia</taxon>
    </lineage>
</organism>
<protein>
    <recommendedName>
        <fullName evidence="4 8">L-ectoine synthase</fullName>
        <ecNumber evidence="3 8">4.2.1.108</ecNumber>
    </recommendedName>
    <alternativeName>
        <fullName evidence="6 8">N-acetyldiaminobutyrate dehydratase</fullName>
    </alternativeName>
</protein>
<dbReference type="InterPro" id="IPR011051">
    <property type="entry name" value="RmlC_Cupin_sf"/>
</dbReference>